<feature type="compositionally biased region" description="Polar residues" evidence="1">
    <location>
        <begin position="83"/>
        <end position="95"/>
    </location>
</feature>
<comment type="caution">
    <text evidence="2">The sequence shown here is derived from an EMBL/GenBank/DDBJ whole genome shotgun (WGS) entry which is preliminary data.</text>
</comment>
<proteinExistence type="predicted"/>
<dbReference type="AlphaFoldDB" id="A0A834XVP6"/>
<protein>
    <submittedName>
        <fullName evidence="2">Uncharacterized protein</fullName>
    </submittedName>
</protein>
<dbReference type="Proteomes" id="UP000639338">
    <property type="component" value="Unassembled WGS sequence"/>
</dbReference>
<feature type="compositionally biased region" description="Low complexity" evidence="1">
    <location>
        <begin position="128"/>
        <end position="143"/>
    </location>
</feature>
<feature type="compositionally biased region" description="Polar residues" evidence="1">
    <location>
        <begin position="110"/>
        <end position="123"/>
    </location>
</feature>
<feature type="region of interest" description="Disordered" evidence="1">
    <location>
        <begin position="83"/>
        <end position="143"/>
    </location>
</feature>
<dbReference type="OrthoDB" id="6777617at2759"/>
<keyword evidence="3" id="KW-1185">Reference proteome</keyword>
<evidence type="ECO:0000313" key="3">
    <source>
        <dbReference type="Proteomes" id="UP000639338"/>
    </source>
</evidence>
<evidence type="ECO:0000313" key="2">
    <source>
        <dbReference type="EMBL" id="KAF7994275.1"/>
    </source>
</evidence>
<accession>A0A834XVP6</accession>
<organism evidence="2 3">
    <name type="scientific">Aphidius gifuensis</name>
    <name type="common">Parasitoid wasp</name>
    <dbReference type="NCBI Taxonomy" id="684658"/>
    <lineage>
        <taxon>Eukaryota</taxon>
        <taxon>Metazoa</taxon>
        <taxon>Ecdysozoa</taxon>
        <taxon>Arthropoda</taxon>
        <taxon>Hexapoda</taxon>
        <taxon>Insecta</taxon>
        <taxon>Pterygota</taxon>
        <taxon>Neoptera</taxon>
        <taxon>Endopterygota</taxon>
        <taxon>Hymenoptera</taxon>
        <taxon>Apocrita</taxon>
        <taxon>Ichneumonoidea</taxon>
        <taxon>Braconidae</taxon>
        <taxon>Aphidiinae</taxon>
        <taxon>Aphidius</taxon>
    </lineage>
</organism>
<sequence length="157" mass="18012">MNNTQFRRCFNPFKLEKHRKINDLRQVPESVRIKYNIDERFRVCTQCRKELNDHIVQTFIPRLYVDQIDENITSLKISVDSQMALNDSDSSSETVYNVPMDLDKGENIEPNANDSQQPQTSRQEFVLSGTSSTSESISKQSSSQFCVSLGTKLPGEE</sequence>
<evidence type="ECO:0000256" key="1">
    <source>
        <dbReference type="SAM" id="MobiDB-lite"/>
    </source>
</evidence>
<dbReference type="EMBL" id="JACMRX010000002">
    <property type="protein sequence ID" value="KAF7994275.1"/>
    <property type="molecule type" value="Genomic_DNA"/>
</dbReference>
<name>A0A834XVP6_APHGI</name>
<gene>
    <name evidence="2" type="ORF">HCN44_003365</name>
</gene>
<reference evidence="2 3" key="1">
    <citation type="submission" date="2020-08" db="EMBL/GenBank/DDBJ databases">
        <title>Aphidius gifuensis genome sequencing and assembly.</title>
        <authorList>
            <person name="Du Z."/>
        </authorList>
    </citation>
    <scope>NUCLEOTIDE SEQUENCE [LARGE SCALE GENOMIC DNA]</scope>
    <source>
        <strain evidence="2">YNYX2018</strain>
        <tissue evidence="2">Adults</tissue>
    </source>
</reference>